<organism evidence="1">
    <name type="scientific">Rhizophora mucronata</name>
    <name type="common">Asiatic mangrove</name>
    <dbReference type="NCBI Taxonomy" id="61149"/>
    <lineage>
        <taxon>Eukaryota</taxon>
        <taxon>Viridiplantae</taxon>
        <taxon>Streptophyta</taxon>
        <taxon>Embryophyta</taxon>
        <taxon>Tracheophyta</taxon>
        <taxon>Spermatophyta</taxon>
        <taxon>Magnoliopsida</taxon>
        <taxon>eudicotyledons</taxon>
        <taxon>Gunneridae</taxon>
        <taxon>Pentapetalae</taxon>
        <taxon>rosids</taxon>
        <taxon>fabids</taxon>
        <taxon>Malpighiales</taxon>
        <taxon>Rhizophoraceae</taxon>
        <taxon>Rhizophora</taxon>
    </lineage>
</organism>
<accession>A0A2P2NKJ7</accession>
<dbReference type="EMBL" id="GGEC01062513">
    <property type="protein sequence ID" value="MBX42997.1"/>
    <property type="molecule type" value="Transcribed_RNA"/>
</dbReference>
<name>A0A2P2NKJ7_RHIMU</name>
<reference evidence="1" key="1">
    <citation type="submission" date="2018-02" db="EMBL/GenBank/DDBJ databases">
        <title>Rhizophora mucronata_Transcriptome.</title>
        <authorList>
            <person name="Meera S.P."/>
            <person name="Sreeshan A."/>
            <person name="Augustine A."/>
        </authorList>
    </citation>
    <scope>NUCLEOTIDE SEQUENCE</scope>
    <source>
        <tissue evidence="1">Leaf</tissue>
    </source>
</reference>
<proteinExistence type="predicted"/>
<dbReference type="AlphaFoldDB" id="A0A2P2NKJ7"/>
<protein>
    <submittedName>
        <fullName evidence="1">Uncharacterized protein</fullName>
    </submittedName>
</protein>
<evidence type="ECO:0000313" key="1">
    <source>
        <dbReference type="EMBL" id="MBX42997.1"/>
    </source>
</evidence>
<sequence length="39" mass="4532">MAFQHSNLVLYYFPLLLKQNNTLLNLGFEPSIAKKCAKY</sequence>